<dbReference type="OMA" id="MAIMHWA"/>
<comment type="caution">
    <text evidence="3">The sequence shown here is derived from an EMBL/GenBank/DDBJ whole genome shotgun (WGS) entry which is preliminary data.</text>
</comment>
<evidence type="ECO:0000256" key="1">
    <source>
        <dbReference type="SAM" id="MobiDB-lite"/>
    </source>
</evidence>
<reference evidence="4" key="1">
    <citation type="journal article" date="2014" name="Genome Announc.">
        <title>Draft genome sequence of Colletotrichum sublineola, a destructive pathogen of cultivated sorghum.</title>
        <authorList>
            <person name="Baroncelli R."/>
            <person name="Sanz-Martin J.M."/>
            <person name="Rech G.E."/>
            <person name="Sukno S.A."/>
            <person name="Thon M.R."/>
        </authorList>
    </citation>
    <scope>NUCLEOTIDE SEQUENCE [LARGE SCALE GENOMIC DNA]</scope>
    <source>
        <strain evidence="4">TX430BB</strain>
    </source>
</reference>
<dbReference type="HOGENOM" id="CLU_039531_0_0_1"/>
<sequence>MDTDNNTRFQDKHVYIINFNQDLDLTSALCRYLSRKTLLDPTSSAAMHQEMHGERLEHQLEHIGEGFCATIYAFASTGNVIKQAKGWNKHPELWTDYSAHQRIYSAGSSKGVQVCIPQPAYFIAPEHVHMWYSRLKSVGELPDDPVLLTKSTALLISERIPALPRRIREALIDTCCPEDQRAVACMSQKNRNCLLRIYLGRRRTNTRVEGEFTLRNFEFTLDKMEMLGVDPMQFVAPMAEALAIMHWTVHCDAFDVEFVLGSSPKMRTRCGPSEDESPSGMRTTWNQEPGDESNPQCLEKAVNVWLLDFNQVGKIALDKDGVEKAVRGFWDNDPYYPRPNIEGIANRTAEAKLWEAFRDVYLTTSLGLIDDISLPSLFIKRVEEQGATRSASGSMLQGPPKSSTTSMSDPLQARGKKKKHRHYPGPS</sequence>
<dbReference type="PANTHER" id="PTHR40780">
    <property type="entry name" value="DUF3669 DOMAIN-CONTAINING PROTEIN"/>
    <property type="match status" value="1"/>
</dbReference>
<feature type="domain" description="DUF3669" evidence="2">
    <location>
        <begin position="304"/>
        <end position="368"/>
    </location>
</feature>
<evidence type="ECO:0000313" key="3">
    <source>
        <dbReference type="EMBL" id="KDN66924.1"/>
    </source>
</evidence>
<dbReference type="Pfam" id="PF12417">
    <property type="entry name" value="DUF3669"/>
    <property type="match status" value="1"/>
</dbReference>
<dbReference type="EMBL" id="JMSE01000877">
    <property type="protein sequence ID" value="KDN66924.1"/>
    <property type="molecule type" value="Genomic_DNA"/>
</dbReference>
<evidence type="ECO:0000313" key="4">
    <source>
        <dbReference type="Proteomes" id="UP000027238"/>
    </source>
</evidence>
<feature type="compositionally biased region" description="Polar residues" evidence="1">
    <location>
        <begin position="388"/>
        <end position="409"/>
    </location>
</feature>
<dbReference type="AlphaFoldDB" id="A0A066XGY7"/>
<gene>
    <name evidence="3" type="ORF">CSUB01_10448</name>
</gene>
<feature type="region of interest" description="Disordered" evidence="1">
    <location>
        <begin position="268"/>
        <end position="293"/>
    </location>
</feature>
<dbReference type="InterPro" id="IPR022137">
    <property type="entry name" value="Znf_prot_DUF3669"/>
</dbReference>
<keyword evidence="4" id="KW-1185">Reference proteome</keyword>
<dbReference type="STRING" id="1173701.A0A066XGY7"/>
<dbReference type="eggNOG" id="ENOG502S9QG">
    <property type="taxonomic scope" value="Eukaryota"/>
</dbReference>
<feature type="region of interest" description="Disordered" evidence="1">
    <location>
        <begin position="388"/>
        <end position="427"/>
    </location>
</feature>
<dbReference type="Proteomes" id="UP000027238">
    <property type="component" value="Unassembled WGS sequence"/>
</dbReference>
<organism evidence="3 4">
    <name type="scientific">Colletotrichum sublineola</name>
    <name type="common">Sorghum anthracnose fungus</name>
    <dbReference type="NCBI Taxonomy" id="1173701"/>
    <lineage>
        <taxon>Eukaryota</taxon>
        <taxon>Fungi</taxon>
        <taxon>Dikarya</taxon>
        <taxon>Ascomycota</taxon>
        <taxon>Pezizomycotina</taxon>
        <taxon>Sordariomycetes</taxon>
        <taxon>Hypocreomycetidae</taxon>
        <taxon>Glomerellales</taxon>
        <taxon>Glomerellaceae</taxon>
        <taxon>Colletotrichum</taxon>
        <taxon>Colletotrichum graminicola species complex</taxon>
    </lineage>
</organism>
<feature type="compositionally biased region" description="Basic residues" evidence="1">
    <location>
        <begin position="414"/>
        <end position="427"/>
    </location>
</feature>
<name>A0A066XGY7_COLSU</name>
<dbReference type="OrthoDB" id="2993351at2759"/>
<protein>
    <recommendedName>
        <fullName evidence="2">DUF3669 domain-containing protein</fullName>
    </recommendedName>
</protein>
<proteinExistence type="predicted"/>
<dbReference type="PANTHER" id="PTHR40780:SF2">
    <property type="entry name" value="DUF3669 DOMAIN-CONTAINING PROTEIN"/>
    <property type="match status" value="1"/>
</dbReference>
<accession>A0A066XGY7</accession>
<evidence type="ECO:0000259" key="2">
    <source>
        <dbReference type="Pfam" id="PF12417"/>
    </source>
</evidence>